<dbReference type="Pfam" id="PF00078">
    <property type="entry name" value="RVT_1"/>
    <property type="match status" value="1"/>
</dbReference>
<feature type="domain" description="Reverse transcriptase" evidence="1">
    <location>
        <begin position="7"/>
        <end position="78"/>
    </location>
</feature>
<protein>
    <submittedName>
        <fullName evidence="3">Retrovirus-related Pol polyprotein from transposon 17.6</fullName>
    </submittedName>
</protein>
<dbReference type="InterPro" id="IPR041588">
    <property type="entry name" value="Integrase_H2C2"/>
</dbReference>
<dbReference type="InterPro" id="IPR053134">
    <property type="entry name" value="RNA-dir_DNA_polymerase"/>
</dbReference>
<dbReference type="InterPro" id="IPR043128">
    <property type="entry name" value="Rev_trsase/Diguanyl_cyclase"/>
</dbReference>
<dbReference type="CDD" id="cd01647">
    <property type="entry name" value="RT_LTR"/>
    <property type="match status" value="1"/>
</dbReference>
<dbReference type="Proteomes" id="UP000257109">
    <property type="component" value="Unassembled WGS sequence"/>
</dbReference>
<evidence type="ECO:0000313" key="4">
    <source>
        <dbReference type="Proteomes" id="UP000257109"/>
    </source>
</evidence>
<evidence type="ECO:0000259" key="2">
    <source>
        <dbReference type="Pfam" id="PF17921"/>
    </source>
</evidence>
<accession>A0A371H6M5</accession>
<evidence type="ECO:0000259" key="1">
    <source>
        <dbReference type="Pfam" id="PF00078"/>
    </source>
</evidence>
<dbReference type="AlphaFoldDB" id="A0A371H6M5"/>
<dbReference type="PANTHER" id="PTHR24559:SF450">
    <property type="entry name" value="RNA-DIRECTED DNA POLYMERASE HOMOLOG"/>
    <property type="match status" value="1"/>
</dbReference>
<gene>
    <name evidence="3" type="primary">pol</name>
    <name evidence="3" type="ORF">CR513_18625</name>
</gene>
<reference evidence="3" key="1">
    <citation type="submission" date="2018-05" db="EMBL/GenBank/DDBJ databases">
        <title>Draft genome of Mucuna pruriens seed.</title>
        <authorList>
            <person name="Nnadi N.E."/>
            <person name="Vos R."/>
            <person name="Hasami M.H."/>
            <person name="Devisetty U.K."/>
            <person name="Aguiy J.C."/>
        </authorList>
    </citation>
    <scope>NUCLEOTIDE SEQUENCE [LARGE SCALE GENOMIC DNA]</scope>
    <source>
        <strain evidence="3">JCA_2017</strain>
    </source>
</reference>
<dbReference type="Gene3D" id="3.10.10.10">
    <property type="entry name" value="HIV Type 1 Reverse Transcriptase, subunit A, domain 1"/>
    <property type="match status" value="1"/>
</dbReference>
<evidence type="ECO:0000313" key="3">
    <source>
        <dbReference type="EMBL" id="RDX98449.1"/>
    </source>
</evidence>
<sequence length="236" mass="27384">MTFKTKFGLYEWLVMSFGLTNAPSTFMRLMNHVLRRLIGKCVVVYFDDILIYSPCLNDYLLYVRSVLEILRKETLFVAQGNNFLMSLSISRVKGIVANAFSRKYALIAMLKTKLLGLECLTKLYENDIDFGEAFALCVHLDNGGYFRYDDFLFKEKRLCMPKSSIRNLLVKEGHEGGLMGHFGEFMTYEILFKNFFWPQMKKDIHHICERCLVCRMTKSKVAPHGLYTSFPIPTTP</sequence>
<dbReference type="InterPro" id="IPR043502">
    <property type="entry name" value="DNA/RNA_pol_sf"/>
</dbReference>
<dbReference type="Pfam" id="PF17921">
    <property type="entry name" value="Integrase_H2C2"/>
    <property type="match status" value="1"/>
</dbReference>
<organism evidence="3 4">
    <name type="scientific">Mucuna pruriens</name>
    <name type="common">Velvet bean</name>
    <name type="synonym">Dolichos pruriens</name>
    <dbReference type="NCBI Taxonomy" id="157652"/>
    <lineage>
        <taxon>Eukaryota</taxon>
        <taxon>Viridiplantae</taxon>
        <taxon>Streptophyta</taxon>
        <taxon>Embryophyta</taxon>
        <taxon>Tracheophyta</taxon>
        <taxon>Spermatophyta</taxon>
        <taxon>Magnoliopsida</taxon>
        <taxon>eudicotyledons</taxon>
        <taxon>Gunneridae</taxon>
        <taxon>Pentapetalae</taxon>
        <taxon>rosids</taxon>
        <taxon>fabids</taxon>
        <taxon>Fabales</taxon>
        <taxon>Fabaceae</taxon>
        <taxon>Papilionoideae</taxon>
        <taxon>50 kb inversion clade</taxon>
        <taxon>NPAAA clade</taxon>
        <taxon>indigoferoid/millettioid clade</taxon>
        <taxon>Phaseoleae</taxon>
        <taxon>Mucuna</taxon>
    </lineage>
</organism>
<comment type="caution">
    <text evidence="3">The sequence shown here is derived from an EMBL/GenBank/DDBJ whole genome shotgun (WGS) entry which is preliminary data.</text>
</comment>
<feature type="domain" description="Integrase zinc-binding" evidence="2">
    <location>
        <begin position="162"/>
        <end position="219"/>
    </location>
</feature>
<dbReference type="InterPro" id="IPR000477">
    <property type="entry name" value="RT_dom"/>
</dbReference>
<name>A0A371H6M5_MUCPR</name>
<proteinExistence type="predicted"/>
<dbReference type="SUPFAM" id="SSF56672">
    <property type="entry name" value="DNA/RNA polymerases"/>
    <property type="match status" value="1"/>
</dbReference>
<feature type="non-terminal residue" evidence="3">
    <location>
        <position position="1"/>
    </location>
</feature>
<dbReference type="Gene3D" id="1.10.340.70">
    <property type="match status" value="1"/>
</dbReference>
<dbReference type="Gene3D" id="3.30.70.270">
    <property type="match status" value="1"/>
</dbReference>
<dbReference type="EMBL" id="QJKJ01003452">
    <property type="protein sequence ID" value="RDX98449.1"/>
    <property type="molecule type" value="Genomic_DNA"/>
</dbReference>
<dbReference type="PANTHER" id="PTHR24559">
    <property type="entry name" value="TRANSPOSON TY3-I GAG-POL POLYPROTEIN"/>
    <property type="match status" value="1"/>
</dbReference>
<keyword evidence="4" id="KW-1185">Reference proteome</keyword>
<dbReference type="OrthoDB" id="1933708at2759"/>